<dbReference type="RefSeq" id="WP_188202117.1">
    <property type="nucleotide sequence ID" value="NZ_LR881183.1"/>
</dbReference>
<keyword evidence="1" id="KW-0378">Hydrolase</keyword>
<sequence length="467" mass="53072">MRRITLYEFQRKYLSAIRTEGLEVTPESLQRFFEVINGLYGREHEVLSLKYDTRRGEYYIKAHGSVGFAYHLGEPGFMIQVLPRPYKRDPDEARSLRFFLSLMNLSGGLGLGRREIEEAVSTYARGEGGVHELFLYLYTYLLSRELFHGLYQEYSEVEEELRTIRGRVLLSRLARRPPLGREVPVRHAVLDVDTSLNRVLKAALEVVVEVSAWEGIARAAEALIRYFADVGPLRQGDIERVTFNPLNERFRPIFHLATMILAGFGKLSRGGFTAPGIFIEMDRLFEDLVYHTILTALSGKGRVHRQQLLPHIIRNASEIEAKMGAVFTFGPPRPDMLIQMPGGRCVLEVKYRNLSVKMGEAWWRKLVRSSGELYQVYSYSRISGGGALIVYPRLRGQYNGWLPDMFDEGVETFSFFDGTPLGIVGYELSHIGRDVLIARRGVVLDGKIAGNVRNLLESVCVLNGEKV</sequence>
<dbReference type="EMBL" id="LR881183">
    <property type="protein sequence ID" value="CAD5244329.1"/>
    <property type="molecule type" value="Genomic_DNA"/>
</dbReference>
<dbReference type="KEGG" id="tcq:TIRI35C_1175"/>
<keyword evidence="2" id="KW-1185">Reference proteome</keyword>
<dbReference type="REBASE" id="443416">
    <property type="entry name" value="Tsp35cMcrBC2P"/>
</dbReference>
<evidence type="ECO:0000313" key="2">
    <source>
        <dbReference type="Proteomes" id="UP000516304"/>
    </source>
</evidence>
<dbReference type="PANTHER" id="PTHR38733:SF1">
    <property type="entry name" value="TYPE IV METHYL-DIRECTED RESTRICTION ENZYME ECOKMCRBC"/>
    <property type="match status" value="1"/>
</dbReference>
<dbReference type="GeneID" id="58918919"/>
<dbReference type="AlphaFoldDB" id="A0A7G2D9J6"/>
<dbReference type="GO" id="GO:0004519">
    <property type="term" value="F:endonuclease activity"/>
    <property type="evidence" value="ECO:0007669"/>
    <property type="project" value="UniProtKB-KW"/>
</dbReference>
<dbReference type="PANTHER" id="PTHR38733">
    <property type="entry name" value="PROTEIN MCRC"/>
    <property type="match status" value="1"/>
</dbReference>
<protein>
    <submittedName>
        <fullName evidence="1">Restriction endonuclease</fullName>
    </submittedName>
</protein>
<proteinExistence type="predicted"/>
<evidence type="ECO:0000313" key="1">
    <source>
        <dbReference type="EMBL" id="CAD5244329.1"/>
    </source>
</evidence>
<dbReference type="Proteomes" id="UP000516304">
    <property type="component" value="Chromosome TIRI35C"/>
</dbReference>
<keyword evidence="1" id="KW-0255">Endonuclease</keyword>
<accession>A0A7G2D9J6</accession>
<reference evidence="1 2" key="1">
    <citation type="submission" date="2020-09" db="EMBL/GenBank/DDBJ databases">
        <authorList>
            <person name="Courtine D."/>
        </authorList>
    </citation>
    <scope>NUCLEOTIDE SEQUENCE [LARGE SCALE GENOMIC DNA]</scope>
    <source>
        <strain evidence="1 2">IRI35c</strain>
    </source>
</reference>
<dbReference type="InterPro" id="IPR019292">
    <property type="entry name" value="McrC"/>
</dbReference>
<name>A0A7G2D9J6_9EURY</name>
<keyword evidence="1" id="KW-0540">Nuclease</keyword>
<gene>
    <name evidence="1" type="ORF">TIRI35C_1175</name>
</gene>
<organism evidence="1 2">
    <name type="scientific">Thermococcus camini</name>
    <dbReference type="NCBI Taxonomy" id="2016373"/>
    <lineage>
        <taxon>Archaea</taxon>
        <taxon>Methanobacteriati</taxon>
        <taxon>Methanobacteriota</taxon>
        <taxon>Thermococci</taxon>
        <taxon>Thermococcales</taxon>
        <taxon>Thermococcaceae</taxon>
        <taxon>Thermococcus</taxon>
    </lineage>
</organism>
<dbReference type="Pfam" id="PF10117">
    <property type="entry name" value="McrBC"/>
    <property type="match status" value="1"/>
</dbReference>